<evidence type="ECO:0000259" key="1">
    <source>
        <dbReference type="Pfam" id="PF03167"/>
    </source>
</evidence>
<keyword evidence="3" id="KW-1185">Reference proteome</keyword>
<dbReference type="Gene3D" id="3.40.470.10">
    <property type="entry name" value="Uracil-DNA glycosylase-like domain"/>
    <property type="match status" value="1"/>
</dbReference>
<feature type="domain" description="Uracil-DNA glycosylase-like" evidence="1">
    <location>
        <begin position="53"/>
        <end position="219"/>
    </location>
</feature>
<dbReference type="InterPro" id="IPR005122">
    <property type="entry name" value="Uracil-DNA_glycosylase-like"/>
</dbReference>
<evidence type="ECO:0000313" key="3">
    <source>
        <dbReference type="Proteomes" id="UP000680638"/>
    </source>
</evidence>
<reference evidence="2 3" key="1">
    <citation type="submission" date="2021-03" db="EMBL/GenBank/DDBJ databases">
        <title>Antimicrobial resistance genes in bacteria isolated from Japanese honey, and their potential for conferring macrolide and lincosamide resistance in the American foulbrood pathogen Paenibacillus larvae.</title>
        <authorList>
            <person name="Okamoto M."/>
            <person name="Kumagai M."/>
            <person name="Kanamori H."/>
            <person name="Takamatsu D."/>
        </authorList>
    </citation>
    <scope>NUCLEOTIDE SEQUENCE [LARGE SCALE GENOMIC DNA]</scope>
    <source>
        <strain evidence="2 3">J21TS3</strain>
    </source>
</reference>
<dbReference type="EMBL" id="BORW01000074">
    <property type="protein sequence ID" value="GIO70458.1"/>
    <property type="molecule type" value="Genomic_DNA"/>
</dbReference>
<dbReference type="InterPro" id="IPR036895">
    <property type="entry name" value="Uracil-DNA_glycosylase-like_sf"/>
</dbReference>
<name>A0ABQ4M5M2_9BACL</name>
<proteinExistence type="predicted"/>
<dbReference type="Pfam" id="PF03167">
    <property type="entry name" value="UDG"/>
    <property type="match status" value="1"/>
</dbReference>
<protein>
    <recommendedName>
        <fullName evidence="1">Uracil-DNA glycosylase-like domain-containing protein</fullName>
    </recommendedName>
</protein>
<gene>
    <name evidence="2" type="ORF">J21TS3_52790</name>
</gene>
<accession>A0ABQ4M5M2</accession>
<organism evidence="2 3">
    <name type="scientific">Paenibacillus cookii</name>
    <dbReference type="NCBI Taxonomy" id="157839"/>
    <lineage>
        <taxon>Bacteria</taxon>
        <taxon>Bacillati</taxon>
        <taxon>Bacillota</taxon>
        <taxon>Bacilli</taxon>
        <taxon>Bacillales</taxon>
        <taxon>Paenibacillaceae</taxon>
        <taxon>Paenibacillus</taxon>
    </lineage>
</organism>
<dbReference type="SUPFAM" id="SSF52141">
    <property type="entry name" value="Uracil-DNA glycosylase-like"/>
    <property type="match status" value="1"/>
</dbReference>
<comment type="caution">
    <text evidence="2">The sequence shown here is derived from an EMBL/GenBank/DDBJ whole genome shotgun (WGS) entry which is preliminary data.</text>
</comment>
<sequence>MSITDKQMAYLALVNQRKNCTMCDPAQCELINPSQALNGRFDTNEIGHWTEWQGSLDAKMMVVGQDWGDFNTLEKQEGVCNVDNSSTNRALIQLLNIAGVDIDESTAKNKHADLFFTNAILCMKTEGGLAGKVRGSWFRNCVSSFLKPLIEEIVQPKVVVTLGEKATKSLLREYGYKGINFKELVERESPIIVGRNTAVFPVFHCGSLGRRNRPFEQQKSDWLRIKAYLERADDGSMSNLISVTN</sequence>
<dbReference type="Proteomes" id="UP000680638">
    <property type="component" value="Unassembled WGS sequence"/>
</dbReference>
<dbReference type="RefSeq" id="WP_212953265.1">
    <property type="nucleotide sequence ID" value="NZ_BORW01000074.1"/>
</dbReference>
<evidence type="ECO:0000313" key="2">
    <source>
        <dbReference type="EMBL" id="GIO70458.1"/>
    </source>
</evidence>